<protein>
    <submittedName>
        <fullName evidence="3">Unannotated protein</fullName>
    </submittedName>
</protein>
<evidence type="ECO:0000259" key="2">
    <source>
        <dbReference type="Pfam" id="PF13193"/>
    </source>
</evidence>
<organism evidence="3">
    <name type="scientific">freshwater metagenome</name>
    <dbReference type="NCBI Taxonomy" id="449393"/>
    <lineage>
        <taxon>unclassified sequences</taxon>
        <taxon>metagenomes</taxon>
        <taxon>ecological metagenomes</taxon>
    </lineage>
</organism>
<dbReference type="EMBL" id="CAFBOG010000281">
    <property type="protein sequence ID" value="CAB4999340.1"/>
    <property type="molecule type" value="Genomic_DNA"/>
</dbReference>
<dbReference type="GO" id="GO:0016878">
    <property type="term" value="F:acid-thiol ligase activity"/>
    <property type="evidence" value="ECO:0007669"/>
    <property type="project" value="UniProtKB-ARBA"/>
</dbReference>
<feature type="domain" description="AMP-binding enzyme C-terminal" evidence="2">
    <location>
        <begin position="476"/>
        <end position="551"/>
    </location>
</feature>
<dbReference type="InterPro" id="IPR050237">
    <property type="entry name" value="ATP-dep_AMP-bd_enzyme"/>
</dbReference>
<dbReference type="InterPro" id="IPR025110">
    <property type="entry name" value="AMP-bd_C"/>
</dbReference>
<evidence type="ECO:0000313" key="3">
    <source>
        <dbReference type="EMBL" id="CAB4999340.1"/>
    </source>
</evidence>
<dbReference type="PANTHER" id="PTHR43767">
    <property type="entry name" value="LONG-CHAIN-FATTY-ACID--COA LIGASE"/>
    <property type="match status" value="1"/>
</dbReference>
<dbReference type="InterPro" id="IPR020845">
    <property type="entry name" value="AMP-binding_CS"/>
</dbReference>
<dbReference type="Gene3D" id="3.30.300.30">
    <property type="match status" value="1"/>
</dbReference>
<proteinExistence type="predicted"/>
<gene>
    <name evidence="3" type="ORF">UFOPK3914_02040</name>
</gene>
<dbReference type="AlphaFoldDB" id="A0A6J7P0Y5"/>
<dbReference type="PANTHER" id="PTHR43767:SF1">
    <property type="entry name" value="NONRIBOSOMAL PEPTIDE SYNTHASE PES1 (EUROFUNG)-RELATED"/>
    <property type="match status" value="1"/>
</dbReference>
<dbReference type="PROSITE" id="PS00455">
    <property type="entry name" value="AMP_BINDING"/>
    <property type="match status" value="1"/>
</dbReference>
<dbReference type="InterPro" id="IPR042099">
    <property type="entry name" value="ANL_N_sf"/>
</dbReference>
<dbReference type="Pfam" id="PF00501">
    <property type="entry name" value="AMP-binding"/>
    <property type="match status" value="1"/>
</dbReference>
<evidence type="ECO:0000259" key="1">
    <source>
        <dbReference type="Pfam" id="PF00501"/>
    </source>
</evidence>
<dbReference type="SUPFAM" id="SSF56801">
    <property type="entry name" value="Acetyl-CoA synthetase-like"/>
    <property type="match status" value="1"/>
</dbReference>
<reference evidence="3" key="1">
    <citation type="submission" date="2020-05" db="EMBL/GenBank/DDBJ databases">
        <authorList>
            <person name="Chiriac C."/>
            <person name="Salcher M."/>
            <person name="Ghai R."/>
            <person name="Kavagutti S V."/>
        </authorList>
    </citation>
    <scope>NUCLEOTIDE SEQUENCE</scope>
</reference>
<dbReference type="Pfam" id="PF13193">
    <property type="entry name" value="AMP-binding_C"/>
    <property type="match status" value="1"/>
</dbReference>
<dbReference type="InterPro" id="IPR000873">
    <property type="entry name" value="AMP-dep_synth/lig_dom"/>
</dbReference>
<dbReference type="Gene3D" id="3.40.50.12780">
    <property type="entry name" value="N-terminal domain of ligase-like"/>
    <property type="match status" value="1"/>
</dbReference>
<accession>A0A6J7P0Y5</accession>
<dbReference type="NCBIfam" id="NF005863">
    <property type="entry name" value="PRK07798.1"/>
    <property type="match status" value="1"/>
</dbReference>
<name>A0A6J7P0Y5_9ZZZZ</name>
<feature type="domain" description="AMP-dependent synthetase/ligase" evidence="1">
    <location>
        <begin position="22"/>
        <end position="412"/>
    </location>
</feature>
<sequence>MGDSSTTASEASLSYNLADLFEAVSDRVAEREAIVCGSRRLTYGQLEERANRMANHLVSKGVQPGEFVGCYLTNSTEYLEVLLACFKIRAIPVNINYRYVTEELRYLLIDSGLVVLVCNEEFVDRVRSVAAEVPALRHCIVVSPIVVSPVVVSPVVVSPGAEPLSLEMLPDPIRYDQALAAASADRPLVLDRGDDDLYLLYTGGTTGMPKGVIWRQADAFFGCIGGGDPMRMSGPVSSPEELLERIIDFDFVFYALAPLMHAAAQWVSLMWLLCGAKVILHSGGFDPVQIWETVDLEKVSIMTVVGDAMARPLVDAWDEQGPFEISSMYSLSNGGAPLAPSLRDRLREIAPNAMLTDGFGSSETGIQGSRRLSPGEDPGKGVRFDNVEAGTTVLDDSGHPVEPGSGVVGRIAHSGFIPLRYHNAPEKTAETFVVIEGTRYVLPGDMATVEADGSITLLGRGSVSINTGGEKVYPEEVEALLKGHPAVYDVLVVGVADERWGERVTAVVQPTKGSTPTLEELDAHCRGQLAGYKIPRSLVLVEQVVRSPSGKADYRWAKSTAAASLG</sequence>
<dbReference type="InterPro" id="IPR045851">
    <property type="entry name" value="AMP-bd_C_sf"/>
</dbReference>